<dbReference type="InterPro" id="IPR002078">
    <property type="entry name" value="Sigma_54_int"/>
</dbReference>
<evidence type="ECO:0000313" key="8">
    <source>
        <dbReference type="EMBL" id="PUZ29879.1"/>
    </source>
</evidence>
<dbReference type="OrthoDB" id="9782110at2"/>
<dbReference type="GO" id="GO:0003677">
    <property type="term" value="F:DNA binding"/>
    <property type="evidence" value="ECO:0007669"/>
    <property type="project" value="UniProtKB-KW"/>
</dbReference>
<dbReference type="SUPFAM" id="SSF52540">
    <property type="entry name" value="P-loop containing nucleoside triphosphate hydrolases"/>
    <property type="match status" value="1"/>
</dbReference>
<keyword evidence="3" id="KW-0805">Transcription regulation</keyword>
<dbReference type="GO" id="GO:0006355">
    <property type="term" value="P:regulation of DNA-templated transcription"/>
    <property type="evidence" value="ECO:0007669"/>
    <property type="project" value="InterPro"/>
</dbReference>
<dbReference type="Pfam" id="PF00158">
    <property type="entry name" value="Sigma54_activat"/>
    <property type="match status" value="1"/>
</dbReference>
<gene>
    <name evidence="8" type="ORF">DCC81_07980</name>
</gene>
<comment type="caution">
    <text evidence="8">The sequence shown here is derived from an EMBL/GenBank/DDBJ whole genome shotgun (WGS) entry which is preliminary data.</text>
</comment>
<evidence type="ECO:0000256" key="1">
    <source>
        <dbReference type="ARBA" id="ARBA00022741"/>
    </source>
</evidence>
<evidence type="ECO:0000256" key="2">
    <source>
        <dbReference type="ARBA" id="ARBA00022840"/>
    </source>
</evidence>
<sequence>MRAHWEQKEKEQSLQLAFCGALAVVRHRKELVTVLQKRLPAHDAMVLTVYNEAAGTYHNLLENEMSVAAAPWYVQLYKEAAVSRVTPSSLEMPVPAAFLHYPNIAALPLPGMGIFFLLRKGAQPLEMPEQRLLQAIAPQLSITVTNILAIAEIARYKQQVLEETLYLQEERNLGHQFTELVGNSMAMQRVFHMVSQVGPTDTGVLLLGETGTGKELIARAIHRASPRGDRLMIKVNCAALPAALIESELFGHEKGAFTGALEKRIGKFEMANNSTLFLDEIGELPLELQVKLLRALQEKEIERIGGKGTMKVNVRIIAATNRNLLREVEAGRFRSDLYYRLNIFPITLPPLRDRREDIPDLAMHFVRRVARSAGKPILHMAPKAMEELQAYHWPGNVRELEHTIERSVLLASGDTVKKLFLPRGPQRTVVVTEELVVKPLHVMEKEYILQVVKQCNGRISGPKGAAVKLRLPATTLISRMQKLGIRKEHFVTTA</sequence>
<keyword evidence="6" id="KW-0804">Transcription</keyword>
<dbReference type="PROSITE" id="PS00688">
    <property type="entry name" value="SIGMA54_INTERACT_3"/>
    <property type="match status" value="1"/>
</dbReference>
<dbReference type="InterPro" id="IPR058031">
    <property type="entry name" value="AAA_lid_NorR"/>
</dbReference>
<keyword evidence="1" id="KW-0547">Nucleotide-binding</keyword>
<dbReference type="Proteomes" id="UP000244450">
    <property type="component" value="Unassembled WGS sequence"/>
</dbReference>
<dbReference type="SMART" id="SM00382">
    <property type="entry name" value="AAA"/>
    <property type="match status" value="1"/>
</dbReference>
<dbReference type="FunFam" id="3.40.50.300:FF:000006">
    <property type="entry name" value="DNA-binding transcriptional regulator NtrC"/>
    <property type="match status" value="1"/>
</dbReference>
<dbReference type="InterPro" id="IPR027417">
    <property type="entry name" value="P-loop_NTPase"/>
</dbReference>
<keyword evidence="2" id="KW-0067">ATP-binding</keyword>
<dbReference type="PROSITE" id="PS50045">
    <property type="entry name" value="SIGMA54_INTERACT_4"/>
    <property type="match status" value="1"/>
</dbReference>
<dbReference type="PANTHER" id="PTHR32071">
    <property type="entry name" value="TRANSCRIPTIONAL REGULATORY PROTEIN"/>
    <property type="match status" value="1"/>
</dbReference>
<dbReference type="PANTHER" id="PTHR32071:SF123">
    <property type="entry name" value="DNA-BINDING TRANSCRIPTIONAL ACTIVATOR HYFR-RELATED"/>
    <property type="match status" value="1"/>
</dbReference>
<dbReference type="InterPro" id="IPR025944">
    <property type="entry name" value="Sigma_54_int_dom_CS"/>
</dbReference>
<proteinExistence type="predicted"/>
<evidence type="ECO:0000256" key="5">
    <source>
        <dbReference type="ARBA" id="ARBA00023159"/>
    </source>
</evidence>
<dbReference type="FunFam" id="1.10.8.60:FF:000014">
    <property type="entry name" value="DNA-binding transcriptional regulator NtrC"/>
    <property type="match status" value="1"/>
</dbReference>
<evidence type="ECO:0000256" key="4">
    <source>
        <dbReference type="ARBA" id="ARBA00023125"/>
    </source>
</evidence>
<dbReference type="AlphaFoldDB" id="A0A2T7BQF2"/>
<keyword evidence="5" id="KW-0010">Activator</keyword>
<keyword evidence="9" id="KW-1185">Reference proteome</keyword>
<dbReference type="Pfam" id="PF25601">
    <property type="entry name" value="AAA_lid_14"/>
    <property type="match status" value="1"/>
</dbReference>
<name>A0A2T7BQF2_9BACT</name>
<evidence type="ECO:0000313" key="9">
    <source>
        <dbReference type="Proteomes" id="UP000244450"/>
    </source>
</evidence>
<dbReference type="InterPro" id="IPR003593">
    <property type="entry name" value="AAA+_ATPase"/>
</dbReference>
<evidence type="ECO:0000256" key="6">
    <source>
        <dbReference type="ARBA" id="ARBA00023163"/>
    </source>
</evidence>
<dbReference type="EMBL" id="QCYK01000001">
    <property type="protein sequence ID" value="PUZ29879.1"/>
    <property type="molecule type" value="Genomic_DNA"/>
</dbReference>
<dbReference type="InterPro" id="IPR025662">
    <property type="entry name" value="Sigma_54_int_dom_ATP-bd_1"/>
</dbReference>
<dbReference type="Gene3D" id="1.10.8.60">
    <property type="match status" value="1"/>
</dbReference>
<protein>
    <submittedName>
        <fullName evidence="8">Fis family transcriptional regulator</fullName>
    </submittedName>
</protein>
<reference evidence="8 9" key="1">
    <citation type="submission" date="2018-04" db="EMBL/GenBank/DDBJ databases">
        <title>Chitinophaga fuyangensis sp. nov., isolated from soil in a chemical factory.</title>
        <authorList>
            <person name="Chen K."/>
        </authorList>
    </citation>
    <scope>NUCLEOTIDE SEQUENCE [LARGE SCALE GENOMIC DNA]</scope>
    <source>
        <strain evidence="8 9">LY-1</strain>
    </source>
</reference>
<dbReference type="GO" id="GO:0005524">
    <property type="term" value="F:ATP binding"/>
    <property type="evidence" value="ECO:0007669"/>
    <property type="project" value="UniProtKB-KW"/>
</dbReference>
<dbReference type="CDD" id="cd00009">
    <property type="entry name" value="AAA"/>
    <property type="match status" value="1"/>
</dbReference>
<organism evidence="8 9">
    <name type="scientific">Chitinophaga parva</name>
    <dbReference type="NCBI Taxonomy" id="2169414"/>
    <lineage>
        <taxon>Bacteria</taxon>
        <taxon>Pseudomonadati</taxon>
        <taxon>Bacteroidota</taxon>
        <taxon>Chitinophagia</taxon>
        <taxon>Chitinophagales</taxon>
        <taxon>Chitinophagaceae</taxon>
        <taxon>Chitinophaga</taxon>
    </lineage>
</organism>
<dbReference type="Gene3D" id="1.10.10.60">
    <property type="entry name" value="Homeodomain-like"/>
    <property type="match status" value="1"/>
</dbReference>
<dbReference type="PROSITE" id="PS00675">
    <property type="entry name" value="SIGMA54_INTERACT_1"/>
    <property type="match status" value="1"/>
</dbReference>
<evidence type="ECO:0000256" key="3">
    <source>
        <dbReference type="ARBA" id="ARBA00023015"/>
    </source>
</evidence>
<dbReference type="Gene3D" id="3.40.50.300">
    <property type="entry name" value="P-loop containing nucleotide triphosphate hydrolases"/>
    <property type="match status" value="1"/>
</dbReference>
<accession>A0A2T7BQF2</accession>
<keyword evidence="4" id="KW-0238">DNA-binding</keyword>
<evidence type="ECO:0000259" key="7">
    <source>
        <dbReference type="PROSITE" id="PS50045"/>
    </source>
</evidence>
<feature type="domain" description="Sigma-54 factor interaction" evidence="7">
    <location>
        <begin position="180"/>
        <end position="409"/>
    </location>
</feature>